<sequence>MRHVQITDAEAHLTQLVDAVERGETVVITRDGRAVARLVPEPDHDEAGTRKTMEAIAAFRETMPRLSLADIQSARREGHQR</sequence>
<proteinExistence type="inferred from homology"/>
<dbReference type="Gene3D" id="3.40.1620.10">
    <property type="entry name" value="YefM-like domain"/>
    <property type="match status" value="1"/>
</dbReference>
<dbReference type="STRING" id="438753.AZC_3673"/>
<dbReference type="NCBIfam" id="TIGR01552">
    <property type="entry name" value="phd_fam"/>
    <property type="match status" value="1"/>
</dbReference>
<dbReference type="AlphaFoldDB" id="A8IMX3"/>
<protein>
    <recommendedName>
        <fullName evidence="2">Antitoxin</fullName>
    </recommendedName>
</protein>
<gene>
    <name evidence="3" type="ordered locus">AZC_3673</name>
</gene>
<reference evidence="3 4" key="1">
    <citation type="journal article" date="2007" name="Appl. Environ. Microbiol.">
        <title>Rhizobial factors required for stem nodule maturation and maintenance in Sesbania rostrata-Azorhizobium caulinodans ORS571 symbiosis.</title>
        <authorList>
            <person name="Suzuki S."/>
            <person name="Aono T."/>
            <person name="Lee KB."/>
            <person name="Suzuki T."/>
            <person name="Liu CT."/>
            <person name="Miwa H."/>
            <person name="Wakao S."/>
            <person name="Iki T."/>
            <person name="Oyaizu H."/>
        </authorList>
    </citation>
    <scope>NUCLEOTIDE SEQUENCE [LARGE SCALE GENOMIC DNA]</scope>
    <source>
        <strain evidence="4">ATCC 43989 / DSM 5975 / JCM 20966 / LMG 6465 / NBRC 14845 / NCIMB 13405 / ORS 571</strain>
    </source>
</reference>
<dbReference type="HOGENOM" id="CLU_163140_7_0_5"/>
<organism evidence="3 4">
    <name type="scientific">Azorhizobium caulinodans (strain ATCC 43989 / DSM 5975 / JCM 20966 / LMG 6465 / NBRC 14845 / NCIMB 13405 / ORS 571)</name>
    <dbReference type="NCBI Taxonomy" id="438753"/>
    <lineage>
        <taxon>Bacteria</taxon>
        <taxon>Pseudomonadati</taxon>
        <taxon>Pseudomonadota</taxon>
        <taxon>Alphaproteobacteria</taxon>
        <taxon>Hyphomicrobiales</taxon>
        <taxon>Xanthobacteraceae</taxon>
        <taxon>Azorhizobium</taxon>
    </lineage>
</organism>
<evidence type="ECO:0000313" key="3">
    <source>
        <dbReference type="EMBL" id="BAF89671.1"/>
    </source>
</evidence>
<dbReference type="Proteomes" id="UP000000270">
    <property type="component" value="Chromosome"/>
</dbReference>
<dbReference type="SUPFAM" id="SSF143120">
    <property type="entry name" value="YefM-like"/>
    <property type="match status" value="1"/>
</dbReference>
<dbReference type="RefSeq" id="WP_012172196.1">
    <property type="nucleotide sequence ID" value="NC_009937.1"/>
</dbReference>
<dbReference type="InterPro" id="IPR036165">
    <property type="entry name" value="YefM-like_sf"/>
</dbReference>
<accession>A8IMX3</accession>
<dbReference type="EMBL" id="AP009384">
    <property type="protein sequence ID" value="BAF89671.1"/>
    <property type="molecule type" value="Genomic_DNA"/>
</dbReference>
<reference evidence="4" key="2">
    <citation type="submission" date="2007-04" db="EMBL/GenBank/DDBJ databases">
        <title>Complete genome sequence of the nitrogen-fixing bacterium Azorhizobium caulinodans ORS571.</title>
        <authorList>
            <person name="Lee K.B."/>
            <person name="Backer P.D."/>
            <person name="Aono T."/>
            <person name="Liu C.T."/>
            <person name="Suzuki S."/>
            <person name="Suzuki T."/>
            <person name="Kaneko T."/>
            <person name="Yamada M."/>
            <person name="Tabata S."/>
            <person name="Kupfer D.M."/>
            <person name="Najar F.Z."/>
            <person name="Wiley G.B."/>
            <person name="Roe B."/>
            <person name="Binnewies T."/>
            <person name="Ussery D."/>
            <person name="Vereecke D."/>
            <person name="Gevers D."/>
            <person name="Holsters M."/>
            <person name="Oyaizu H."/>
        </authorList>
    </citation>
    <scope>NUCLEOTIDE SEQUENCE [LARGE SCALE GENOMIC DNA]</scope>
    <source>
        <strain evidence="4">ATCC 43989 / DSM 5975 / JCM 20966 / LMG 6465 / NBRC 14845 / NCIMB 13405 / ORS 571</strain>
    </source>
</reference>
<dbReference type="InterPro" id="IPR006442">
    <property type="entry name" value="Antitoxin_Phd/YefM"/>
</dbReference>
<evidence type="ECO:0000256" key="1">
    <source>
        <dbReference type="ARBA" id="ARBA00009981"/>
    </source>
</evidence>
<dbReference type="KEGG" id="azc:AZC_3673"/>
<name>A8IMX3_AZOC5</name>
<comment type="similarity">
    <text evidence="1 2">Belongs to the phD/YefM antitoxin family.</text>
</comment>
<dbReference type="eggNOG" id="COG4118">
    <property type="taxonomic scope" value="Bacteria"/>
</dbReference>
<evidence type="ECO:0000256" key="2">
    <source>
        <dbReference type="RuleBase" id="RU362080"/>
    </source>
</evidence>
<dbReference type="Pfam" id="PF02604">
    <property type="entry name" value="PhdYeFM_antitox"/>
    <property type="match status" value="1"/>
</dbReference>
<reference evidence="3 4" key="6">
    <citation type="journal article" date="2011" name="Appl. Environ. Microbiol.">
        <title>Involvement of the azorhizobial chromosome partition gene (parA) in the onset of bacteroid differentiation during Sesbania rostrata stem nodule development.</title>
        <authorList>
            <person name="Liu CT."/>
            <person name="Lee KB."/>
            <person name="Wang YS."/>
            <person name="Peng MH."/>
            <person name="Lee KT."/>
            <person name="Suzuki S."/>
            <person name="Suzuki T."/>
            <person name="Oyaizu H."/>
        </authorList>
    </citation>
    <scope>NUCLEOTIDE SEQUENCE [LARGE SCALE GENOMIC DNA]</scope>
    <source>
        <strain evidence="4">ATCC 43989 / DSM 5975 / JCM 20966 / LMG 6465 / NBRC 14845 / NCIMB 13405 / ORS 571</strain>
    </source>
</reference>
<evidence type="ECO:0000313" key="4">
    <source>
        <dbReference type="Proteomes" id="UP000000270"/>
    </source>
</evidence>
<reference evidence="3 4" key="5">
    <citation type="journal article" date="2010" name="Appl. Environ. Microbiol.">
        <title>phrR-like gene praR of Azorhizobium caulinodans ORS571 is essential for symbiosis with Sesbania rostrata and is involved in expression of reb genes.</title>
        <authorList>
            <person name="Akiba N."/>
            <person name="Aono T."/>
            <person name="Toyazaki H."/>
            <person name="Sato S."/>
            <person name="Oyaizu H."/>
        </authorList>
    </citation>
    <scope>NUCLEOTIDE SEQUENCE [LARGE SCALE GENOMIC DNA]</scope>
    <source>
        <strain evidence="4">ATCC 43989 / DSM 5975 / JCM 20966 / LMG 6465 / NBRC 14845 / NCIMB 13405 / ORS 571</strain>
    </source>
</reference>
<keyword evidence="4" id="KW-1185">Reference proteome</keyword>
<comment type="function">
    <text evidence="2">Antitoxin component of a type II toxin-antitoxin (TA) system.</text>
</comment>
<reference evidence="3 4" key="3">
    <citation type="journal article" date="2008" name="BMC Genomics">
        <title>The genome of the versatile nitrogen fixer Azorhizobium caulinodans ORS571.</title>
        <authorList>
            <person name="Lee KB."/>
            <person name="Backer P.D."/>
            <person name="Aono T."/>
            <person name="Liu CT."/>
            <person name="Suzuki S."/>
            <person name="Suzuki T."/>
            <person name="Kaneko T."/>
            <person name="Yamada M."/>
            <person name="Tabata S."/>
            <person name="Kupfer D.M."/>
            <person name="Najar F.Z."/>
            <person name="Wiley G.B."/>
            <person name="Roe B."/>
            <person name="Binnewies T.T."/>
            <person name="Ussery D.W."/>
            <person name="D'Haeze W."/>
            <person name="Herder J.D."/>
            <person name="Gevers D."/>
            <person name="Vereecke D."/>
            <person name="Holsters M."/>
            <person name="Oyaizu H."/>
        </authorList>
    </citation>
    <scope>NUCLEOTIDE SEQUENCE [LARGE SCALE GENOMIC DNA]</scope>
    <source>
        <strain evidence="4">ATCC 43989 / DSM 5975 / JCM 20966 / LMG 6465 / NBRC 14845 / NCIMB 13405 / ORS 571</strain>
    </source>
</reference>
<reference evidence="3 4" key="4">
    <citation type="journal article" date="2009" name="Appl. Environ. Microbiol.">
        <title>Comparative genome-wide transcriptional profiling of Azorhizobium caulinodans ORS571 grown under free-living and symbiotic conditions.</title>
        <authorList>
            <person name="Tsukada S."/>
            <person name="Aono T."/>
            <person name="Akiba N."/>
            <person name="Lee KB."/>
            <person name="Liu CT."/>
            <person name="Toyazaki H."/>
            <person name="Oyaizu H."/>
        </authorList>
    </citation>
    <scope>NUCLEOTIDE SEQUENCE [LARGE SCALE GENOMIC DNA]</scope>
    <source>
        <strain evidence="4">ATCC 43989 / DSM 5975 / JCM 20966 / LMG 6465 / NBRC 14845 / NCIMB 13405 / ORS 571</strain>
    </source>
</reference>